<dbReference type="InterPro" id="IPR001851">
    <property type="entry name" value="ABC_transp_permease"/>
</dbReference>
<evidence type="ECO:0000256" key="4">
    <source>
        <dbReference type="ARBA" id="ARBA00022989"/>
    </source>
</evidence>
<feature type="transmembrane region" description="Helical" evidence="6">
    <location>
        <begin position="15"/>
        <end position="32"/>
    </location>
</feature>
<comment type="subcellular location">
    <subcellularLocation>
        <location evidence="1">Cell membrane</location>
        <topology evidence="1">Multi-pass membrane protein</topology>
    </subcellularLocation>
</comment>
<dbReference type="CDD" id="cd06581">
    <property type="entry name" value="TM_PBP1_LivM_like"/>
    <property type="match status" value="1"/>
</dbReference>
<comment type="caution">
    <text evidence="7">The sequence shown here is derived from an EMBL/GenBank/DDBJ whole genome shotgun (WGS) entry which is preliminary data.</text>
</comment>
<dbReference type="PANTHER" id="PTHR30482:SF10">
    <property type="entry name" value="HIGH-AFFINITY BRANCHED-CHAIN AMINO ACID TRANSPORT PROTEIN BRAE"/>
    <property type="match status" value="1"/>
</dbReference>
<evidence type="ECO:0000256" key="1">
    <source>
        <dbReference type="ARBA" id="ARBA00004651"/>
    </source>
</evidence>
<evidence type="ECO:0000256" key="6">
    <source>
        <dbReference type="SAM" id="Phobius"/>
    </source>
</evidence>
<keyword evidence="2" id="KW-1003">Cell membrane</keyword>
<proteinExistence type="predicted"/>
<evidence type="ECO:0008006" key="8">
    <source>
        <dbReference type="Google" id="ProtNLM"/>
    </source>
</evidence>
<keyword evidence="3 6" id="KW-0812">Transmembrane</keyword>
<evidence type="ECO:0000256" key="3">
    <source>
        <dbReference type="ARBA" id="ARBA00022692"/>
    </source>
</evidence>
<evidence type="ECO:0000256" key="2">
    <source>
        <dbReference type="ARBA" id="ARBA00022475"/>
    </source>
</evidence>
<dbReference type="GO" id="GO:0005886">
    <property type="term" value="C:plasma membrane"/>
    <property type="evidence" value="ECO:0007669"/>
    <property type="project" value="UniProtKB-SubCell"/>
</dbReference>
<feature type="transmembrane region" description="Helical" evidence="6">
    <location>
        <begin position="137"/>
        <end position="158"/>
    </location>
</feature>
<protein>
    <recommendedName>
        <fullName evidence="8">High-affinity branched-chain amino acid transport system permease protein LivH</fullName>
    </recommendedName>
</protein>
<reference evidence="7" key="1">
    <citation type="submission" date="2019-08" db="EMBL/GenBank/DDBJ databases">
        <authorList>
            <person name="Kucharzyk K."/>
            <person name="Murdoch R.W."/>
            <person name="Higgins S."/>
            <person name="Loffler F."/>
        </authorList>
    </citation>
    <scope>NUCLEOTIDE SEQUENCE</scope>
</reference>
<dbReference type="PANTHER" id="PTHR30482">
    <property type="entry name" value="HIGH-AFFINITY BRANCHED-CHAIN AMINO ACID TRANSPORT SYSTEM PERMEASE"/>
    <property type="match status" value="1"/>
</dbReference>
<evidence type="ECO:0000313" key="7">
    <source>
        <dbReference type="EMBL" id="MPN19900.1"/>
    </source>
</evidence>
<evidence type="ECO:0000256" key="5">
    <source>
        <dbReference type="ARBA" id="ARBA00023136"/>
    </source>
</evidence>
<dbReference type="EMBL" id="VSSQ01067530">
    <property type="protein sequence ID" value="MPN19900.1"/>
    <property type="molecule type" value="Genomic_DNA"/>
</dbReference>
<organism evidence="7">
    <name type="scientific">bioreactor metagenome</name>
    <dbReference type="NCBI Taxonomy" id="1076179"/>
    <lineage>
        <taxon>unclassified sequences</taxon>
        <taxon>metagenomes</taxon>
        <taxon>ecological metagenomes</taxon>
    </lineage>
</organism>
<dbReference type="Pfam" id="PF02653">
    <property type="entry name" value="BPD_transp_2"/>
    <property type="match status" value="1"/>
</dbReference>
<accession>A0A645G1Y2</accession>
<dbReference type="InterPro" id="IPR043428">
    <property type="entry name" value="LivM-like"/>
</dbReference>
<dbReference type="AlphaFoldDB" id="A0A645G1Y2"/>
<gene>
    <name evidence="7" type="ORF">SDC9_167275</name>
</gene>
<name>A0A645G1Y2_9ZZZZ</name>
<feature type="transmembrane region" description="Helical" evidence="6">
    <location>
        <begin position="101"/>
        <end position="125"/>
    </location>
</feature>
<sequence>MIGITYLTDDPNKSYYFLLIFAVLAVYTMFKISRSNFGLILKALKSDEDACRAIGINTTFYKVTAFALSASFAGMAGTLVAHNFGYIGPDIVYPLSLNSMIMAVVGGIGGIVPAALGGFFLTFASELLRDFGDYNQIVYTLLLIFSALFLPSGVFNGLSNFLKSKGFKTSTEVRGEK</sequence>
<dbReference type="GO" id="GO:0015658">
    <property type="term" value="F:branched-chain amino acid transmembrane transporter activity"/>
    <property type="evidence" value="ECO:0007669"/>
    <property type="project" value="InterPro"/>
</dbReference>
<keyword evidence="4 6" id="KW-1133">Transmembrane helix</keyword>
<keyword evidence="5 6" id="KW-0472">Membrane</keyword>